<name>A0A4R4EIR0_9BACL</name>
<keyword evidence="1" id="KW-0812">Transmembrane</keyword>
<evidence type="ECO:0000313" key="4">
    <source>
        <dbReference type="Proteomes" id="UP000295418"/>
    </source>
</evidence>
<accession>A0A4R4EIR0</accession>
<evidence type="ECO:0000256" key="1">
    <source>
        <dbReference type="SAM" id="Phobius"/>
    </source>
</evidence>
<organism evidence="3 4">
    <name type="scientific">Paenibacillus albiflavus</name>
    <dbReference type="NCBI Taxonomy" id="2545760"/>
    <lineage>
        <taxon>Bacteria</taxon>
        <taxon>Bacillati</taxon>
        <taxon>Bacillota</taxon>
        <taxon>Bacilli</taxon>
        <taxon>Bacillales</taxon>
        <taxon>Paenibacillaceae</taxon>
        <taxon>Paenibacillus</taxon>
    </lineage>
</organism>
<keyword evidence="1" id="KW-1133">Transmembrane helix</keyword>
<dbReference type="InterPro" id="IPR039563">
    <property type="entry name" value="Peptidase_C39_single_dom"/>
</dbReference>
<dbReference type="OrthoDB" id="1164310at2"/>
<feature type="transmembrane region" description="Helical" evidence="1">
    <location>
        <begin position="9"/>
        <end position="26"/>
    </location>
</feature>
<proteinExistence type="predicted"/>
<dbReference type="CDD" id="cd02549">
    <property type="entry name" value="Peptidase_C39A"/>
    <property type="match status" value="1"/>
</dbReference>
<dbReference type="EMBL" id="SKFG01000002">
    <property type="protein sequence ID" value="TCZ80054.1"/>
    <property type="molecule type" value="Genomic_DNA"/>
</dbReference>
<dbReference type="PANTHER" id="PTHR37806">
    <property type="entry name" value="LMO0724 PROTEIN"/>
    <property type="match status" value="1"/>
</dbReference>
<comment type="caution">
    <text evidence="3">The sequence shown here is derived from an EMBL/GenBank/DDBJ whole genome shotgun (WGS) entry which is preliminary data.</text>
</comment>
<dbReference type="PIRSF" id="PIRSF032442">
    <property type="entry name" value="UCP032442"/>
    <property type="match status" value="1"/>
</dbReference>
<evidence type="ECO:0000259" key="2">
    <source>
        <dbReference type="Pfam" id="PF13529"/>
    </source>
</evidence>
<dbReference type="InterPro" id="IPR039564">
    <property type="entry name" value="Peptidase_C39-like"/>
</dbReference>
<evidence type="ECO:0000313" key="3">
    <source>
        <dbReference type="EMBL" id="TCZ80054.1"/>
    </source>
</evidence>
<sequence>MINFFKRKIVYVIIAVVIAFILFFKSNPSNYSESPPLAAPPAPAEPQTVTPISNVEHTDAGGSIITDVPLIKQKPELPRGCEVTSLTMLLQYAGVQVDKMELANNIHKVPFERHGLRGDLNEGFVGDMYSFSNPGLGVYIPPLMDLGNQYLPDQMINLTGSPMEELYHQIDQGRPVLIIINALFRPLDEDQFQYWDTENGQIRVTYQEHSVLIVGYDDNYVYINDPLVRYTKLDRYNFEQAWKQMGSQALTIDL</sequence>
<dbReference type="Gene3D" id="3.90.70.10">
    <property type="entry name" value="Cysteine proteinases"/>
    <property type="match status" value="1"/>
</dbReference>
<gene>
    <name evidence="3" type="ORF">E0485_04140</name>
</gene>
<dbReference type="PANTHER" id="PTHR37806:SF1">
    <property type="entry name" value="PEPTIDASE C39-LIKE DOMAIN-CONTAINING PROTEIN"/>
    <property type="match status" value="1"/>
</dbReference>
<feature type="domain" description="Peptidase C39-like" evidence="2">
    <location>
        <begin position="67"/>
        <end position="226"/>
    </location>
</feature>
<keyword evidence="4" id="KW-1185">Reference proteome</keyword>
<dbReference type="Pfam" id="PF13529">
    <property type="entry name" value="Peptidase_C39_2"/>
    <property type="match status" value="1"/>
</dbReference>
<dbReference type="AlphaFoldDB" id="A0A4R4EIR0"/>
<protein>
    <submittedName>
        <fullName evidence="3">Peptidase C39 family protein</fullName>
    </submittedName>
</protein>
<reference evidence="3 4" key="1">
    <citation type="submission" date="2019-03" db="EMBL/GenBank/DDBJ databases">
        <authorList>
            <person name="Kim M.K.M."/>
        </authorList>
    </citation>
    <scope>NUCLEOTIDE SEQUENCE [LARGE SCALE GENOMIC DNA]</scope>
    <source>
        <strain evidence="3 4">18JY21-1</strain>
    </source>
</reference>
<dbReference type="Proteomes" id="UP000295418">
    <property type="component" value="Unassembled WGS sequence"/>
</dbReference>
<keyword evidence="1" id="KW-0472">Membrane</keyword>
<dbReference type="InterPro" id="IPR016997">
    <property type="entry name" value="UCP032442"/>
</dbReference>
<dbReference type="RefSeq" id="WP_132416701.1">
    <property type="nucleotide sequence ID" value="NZ_SKFG01000002.1"/>
</dbReference>